<comment type="caution">
    <text evidence="4">The sequence shown here is derived from an EMBL/GenBank/DDBJ whole genome shotgun (WGS) entry which is preliminary data.</text>
</comment>
<organism evidence="4 5">
    <name type="scientific">Chlorella sorokiniana</name>
    <name type="common">Freshwater green alga</name>
    <dbReference type="NCBI Taxonomy" id="3076"/>
    <lineage>
        <taxon>Eukaryota</taxon>
        <taxon>Viridiplantae</taxon>
        <taxon>Chlorophyta</taxon>
        <taxon>core chlorophytes</taxon>
        <taxon>Trebouxiophyceae</taxon>
        <taxon>Chlorellales</taxon>
        <taxon>Chlorellaceae</taxon>
        <taxon>Chlorella clade</taxon>
        <taxon>Chlorella</taxon>
    </lineage>
</organism>
<evidence type="ECO:0000256" key="2">
    <source>
        <dbReference type="SAM" id="Phobius"/>
    </source>
</evidence>
<sequence>MITLSVQPVLATAPARQSRRCGLARPFAAACRRPVLVRATKQDEEEKKKIQALEESLKKSGIDRDAAQQVLKMWRENASADGKEITPEDLRKVLVKQGSKLSMLVVIQVFLDLGAAYGALVAGNFLGEASLQYGVAAVALQAVAYFLSGYYAMGAFFDLFKLGMVLTATYQFNVNSAAFLTAVQELAGNTGLSTVDKAVDAVNTLKVISGLNKMADLLKEQKPGGPSSNELLKDLAAYLTLEKAQRLYGFSAAQHGITDAQAAEIATVFSAFDSDENGYLSLDEFQQLCARYAPDLSAAEVKAGMEMLDANSDKLISLTEFVDWALSAFLH</sequence>
<dbReference type="InterPro" id="IPR002048">
    <property type="entry name" value="EF_hand_dom"/>
</dbReference>
<dbReference type="OrthoDB" id="26525at2759"/>
<keyword evidence="2" id="KW-0812">Transmembrane</keyword>
<feature type="transmembrane region" description="Helical" evidence="2">
    <location>
        <begin position="131"/>
        <end position="152"/>
    </location>
</feature>
<accession>A0A2P6TZ73</accession>
<keyword evidence="2" id="KW-0472">Membrane</keyword>
<evidence type="ECO:0000313" key="4">
    <source>
        <dbReference type="EMBL" id="PRW59367.1"/>
    </source>
</evidence>
<dbReference type="SMART" id="SM00054">
    <property type="entry name" value="EFh"/>
    <property type="match status" value="2"/>
</dbReference>
<dbReference type="Pfam" id="PF13499">
    <property type="entry name" value="EF-hand_7"/>
    <property type="match status" value="1"/>
</dbReference>
<dbReference type="PROSITE" id="PS00018">
    <property type="entry name" value="EF_HAND_1"/>
    <property type="match status" value="2"/>
</dbReference>
<keyword evidence="1" id="KW-0106">Calcium</keyword>
<dbReference type="STRING" id="3076.A0A2P6TZ73"/>
<evidence type="ECO:0000313" key="5">
    <source>
        <dbReference type="Proteomes" id="UP000239899"/>
    </source>
</evidence>
<evidence type="ECO:0000259" key="3">
    <source>
        <dbReference type="PROSITE" id="PS50222"/>
    </source>
</evidence>
<dbReference type="CDD" id="cd00051">
    <property type="entry name" value="EFh"/>
    <property type="match status" value="1"/>
</dbReference>
<keyword evidence="2" id="KW-1133">Transmembrane helix</keyword>
<reference evidence="4 5" key="1">
    <citation type="journal article" date="2018" name="Plant J.">
        <title>Genome sequences of Chlorella sorokiniana UTEX 1602 and Micractinium conductrix SAG 241.80: implications to maltose excretion by a green alga.</title>
        <authorList>
            <person name="Arriola M.B."/>
            <person name="Velmurugan N."/>
            <person name="Zhang Y."/>
            <person name="Plunkett M.H."/>
            <person name="Hondzo H."/>
            <person name="Barney B.M."/>
        </authorList>
    </citation>
    <scope>NUCLEOTIDE SEQUENCE [LARGE SCALE GENOMIC DNA]</scope>
    <source>
        <strain evidence="5">UTEX 1602</strain>
    </source>
</reference>
<dbReference type="InterPro" id="IPR018247">
    <property type="entry name" value="EF_Hand_1_Ca_BS"/>
</dbReference>
<dbReference type="GO" id="GO:0005509">
    <property type="term" value="F:calcium ion binding"/>
    <property type="evidence" value="ECO:0007669"/>
    <property type="project" value="InterPro"/>
</dbReference>
<dbReference type="PROSITE" id="PS50222">
    <property type="entry name" value="EF_HAND_2"/>
    <property type="match status" value="2"/>
</dbReference>
<name>A0A2P6TZ73_CHLSO</name>
<evidence type="ECO:0000256" key="1">
    <source>
        <dbReference type="ARBA" id="ARBA00022837"/>
    </source>
</evidence>
<feature type="transmembrane region" description="Helical" evidence="2">
    <location>
        <begin position="101"/>
        <end position="125"/>
    </location>
</feature>
<proteinExistence type="predicted"/>
<dbReference type="SUPFAM" id="SSF47473">
    <property type="entry name" value="EF-hand"/>
    <property type="match status" value="1"/>
</dbReference>
<keyword evidence="5" id="KW-1185">Reference proteome</keyword>
<gene>
    <name evidence="4" type="ORF">C2E21_2650</name>
</gene>
<feature type="domain" description="EF-hand" evidence="3">
    <location>
        <begin position="296"/>
        <end position="331"/>
    </location>
</feature>
<dbReference type="AlphaFoldDB" id="A0A2P6TZ73"/>
<dbReference type="InterPro" id="IPR011992">
    <property type="entry name" value="EF-hand-dom_pair"/>
</dbReference>
<dbReference type="EMBL" id="LHPG02000004">
    <property type="protein sequence ID" value="PRW59367.1"/>
    <property type="molecule type" value="Genomic_DNA"/>
</dbReference>
<dbReference type="Proteomes" id="UP000239899">
    <property type="component" value="Unassembled WGS sequence"/>
</dbReference>
<protein>
    <submittedName>
        <fullName evidence="4">Calcium sensor EFh</fullName>
    </submittedName>
</protein>
<dbReference type="Gene3D" id="1.10.238.10">
    <property type="entry name" value="EF-hand"/>
    <property type="match status" value="1"/>
</dbReference>
<feature type="domain" description="EF-hand" evidence="3">
    <location>
        <begin position="260"/>
        <end position="295"/>
    </location>
</feature>